<dbReference type="SUPFAM" id="SSF53335">
    <property type="entry name" value="S-adenosyl-L-methionine-dependent methyltransferases"/>
    <property type="match status" value="1"/>
</dbReference>
<protein>
    <submittedName>
        <fullName evidence="6">23S rRNA (Uracil-5-)-methyltransferase RumA</fullName>
    </submittedName>
</protein>
<evidence type="ECO:0000256" key="4">
    <source>
        <dbReference type="PROSITE-ProRule" id="PRU01024"/>
    </source>
</evidence>
<reference evidence="6 7" key="1">
    <citation type="submission" date="2012-06" db="EMBL/GenBank/DDBJ databases">
        <title>Complete genome of Terriglobus roseus DSM 18391.</title>
        <authorList>
            <consortium name="US DOE Joint Genome Institute (JGI-PGF)"/>
            <person name="Lucas S."/>
            <person name="Copeland A."/>
            <person name="Lapidus A."/>
            <person name="Glavina del Rio T."/>
            <person name="Dalin E."/>
            <person name="Tice H."/>
            <person name="Bruce D."/>
            <person name="Goodwin L."/>
            <person name="Pitluck S."/>
            <person name="Peters L."/>
            <person name="Mikhailova N."/>
            <person name="Munk A.C.C."/>
            <person name="Kyrpides N."/>
            <person name="Mavromatis K."/>
            <person name="Ivanova N."/>
            <person name="Brettin T."/>
            <person name="Detter J.C."/>
            <person name="Han C."/>
            <person name="Larimer F."/>
            <person name="Land M."/>
            <person name="Hauser L."/>
            <person name="Markowitz V."/>
            <person name="Cheng J.-F."/>
            <person name="Hugenholtz P."/>
            <person name="Woyke T."/>
            <person name="Wu D."/>
            <person name="Brambilla E."/>
            <person name="Klenk H.-P."/>
            <person name="Eisen J.A."/>
        </authorList>
    </citation>
    <scope>NUCLEOTIDE SEQUENCE [LARGE SCALE GENOMIC DNA]</scope>
    <source>
        <strain evidence="7">DSM 18391 / NRRL B-41598 / KBS 63</strain>
    </source>
</reference>
<feature type="binding site" evidence="4">
    <location>
        <position position="334"/>
    </location>
    <ligand>
        <name>S-adenosyl-L-methionine</name>
        <dbReference type="ChEBI" id="CHEBI:59789"/>
    </ligand>
</feature>
<proteinExistence type="inferred from homology"/>
<keyword evidence="2 4" id="KW-0808">Transferase</keyword>
<name>I3ZDL5_TERRK</name>
<dbReference type="eggNOG" id="COG2265">
    <property type="taxonomic scope" value="Bacteria"/>
</dbReference>
<feature type="binding site" evidence="4">
    <location>
        <position position="265"/>
    </location>
    <ligand>
        <name>S-adenosyl-L-methionine</name>
        <dbReference type="ChEBI" id="CHEBI:59789"/>
    </ligand>
</feature>
<evidence type="ECO:0000256" key="2">
    <source>
        <dbReference type="ARBA" id="ARBA00022679"/>
    </source>
</evidence>
<dbReference type="EMBL" id="CP003379">
    <property type="protein sequence ID" value="AFL87333.1"/>
    <property type="molecule type" value="Genomic_DNA"/>
</dbReference>
<dbReference type="InterPro" id="IPR010280">
    <property type="entry name" value="U5_MeTrfase_fam"/>
</dbReference>
<dbReference type="NCBIfam" id="TIGR00479">
    <property type="entry name" value="rumA"/>
    <property type="match status" value="1"/>
</dbReference>
<dbReference type="RefSeq" id="WP_014784902.1">
    <property type="nucleotide sequence ID" value="NC_018014.1"/>
</dbReference>
<dbReference type="PANTHER" id="PTHR11061">
    <property type="entry name" value="RNA M5U METHYLTRANSFERASE"/>
    <property type="match status" value="1"/>
</dbReference>
<feature type="active site" description="Nucleophile" evidence="4">
    <location>
        <position position="361"/>
    </location>
</feature>
<evidence type="ECO:0000313" key="6">
    <source>
        <dbReference type="EMBL" id="AFL87333.1"/>
    </source>
</evidence>
<dbReference type="STRING" id="926566.Terro_1012"/>
<dbReference type="Gene3D" id="2.40.50.1070">
    <property type="match status" value="1"/>
</dbReference>
<dbReference type="PANTHER" id="PTHR11061:SF30">
    <property type="entry name" value="TRNA (URACIL(54)-C(5))-METHYLTRANSFERASE"/>
    <property type="match status" value="1"/>
</dbReference>
<dbReference type="InterPro" id="IPR030390">
    <property type="entry name" value="MeTrfase_TrmA_AS"/>
</dbReference>
<dbReference type="HOGENOM" id="CLU_014689_7_0_0"/>
<keyword evidence="3 4" id="KW-0949">S-adenosyl-L-methionine</keyword>
<keyword evidence="7" id="KW-1185">Reference proteome</keyword>
<dbReference type="Gene3D" id="3.40.50.150">
    <property type="entry name" value="Vaccinia Virus protein VP39"/>
    <property type="match status" value="1"/>
</dbReference>
<dbReference type="PROSITE" id="PS51687">
    <property type="entry name" value="SAM_MT_RNA_M5U"/>
    <property type="match status" value="1"/>
</dbReference>
<accession>I3ZDL5</accession>
<dbReference type="Proteomes" id="UP000006056">
    <property type="component" value="Chromosome"/>
</dbReference>
<dbReference type="Pfam" id="PF05958">
    <property type="entry name" value="tRNA_U5-meth_tr"/>
    <property type="match status" value="2"/>
</dbReference>
<dbReference type="PROSITE" id="PS01230">
    <property type="entry name" value="TRMA_1"/>
    <property type="match status" value="1"/>
</dbReference>
<evidence type="ECO:0000256" key="5">
    <source>
        <dbReference type="PROSITE-ProRule" id="PRU10015"/>
    </source>
</evidence>
<dbReference type="PROSITE" id="PS01231">
    <property type="entry name" value="TRMA_2"/>
    <property type="match status" value="1"/>
</dbReference>
<comment type="similarity">
    <text evidence="4">Belongs to the class I-like SAM-binding methyltransferase superfamily. RNA M5U methyltransferase family.</text>
</comment>
<sequence>MKPTHSSPESILATITDAITERVEPLCRHFGECGGCQLQHLPQPSQLAAKRATLIDVLRRAGITTLPEIQAHAAEPWHYRNRIRMRVQGPDIGYSRRASNDFLPIAECPIASPLLLQMAMTARDLVRSGATRWPAETSTIELFCDANQTSVQLSLQLDATVNTVDRDAPRDLRSLCETLQAEHPQLVGAGLSVAGAPQASQTRRVQESVRVEIARWGSQQLTYPVDGRDYNITRNAFFQVNRFLTSAMVELVLGDRGGTLALDLFAGAGLFSVPLTERFDQVIAVEIGEPAATDLAAHLSACGPQHSARRSTTLDFLQKQASRLAQTPDLVVLDPPRAGLGAPTVNALSRTGAREIVYVSCDAGTFARDARSLIESGYTLTTLHLLDLFPQTFHTETIAVFRR</sequence>
<dbReference type="GO" id="GO:0070475">
    <property type="term" value="P:rRNA base methylation"/>
    <property type="evidence" value="ECO:0007669"/>
    <property type="project" value="TreeGrafter"/>
</dbReference>
<dbReference type="KEGG" id="trs:Terro_1012"/>
<dbReference type="OrthoDB" id="9804590at2"/>
<dbReference type="InterPro" id="IPR029063">
    <property type="entry name" value="SAM-dependent_MTases_sf"/>
</dbReference>
<organism evidence="6 7">
    <name type="scientific">Terriglobus roseus (strain DSM 18391 / NRRL B-41598 / KBS 63)</name>
    <dbReference type="NCBI Taxonomy" id="926566"/>
    <lineage>
        <taxon>Bacteria</taxon>
        <taxon>Pseudomonadati</taxon>
        <taxon>Acidobacteriota</taxon>
        <taxon>Terriglobia</taxon>
        <taxon>Terriglobales</taxon>
        <taxon>Acidobacteriaceae</taxon>
        <taxon>Terriglobus</taxon>
    </lineage>
</organism>
<gene>
    <name evidence="6" type="ordered locus">Terro_1012</name>
</gene>
<evidence type="ECO:0000256" key="3">
    <source>
        <dbReference type="ARBA" id="ARBA00022691"/>
    </source>
</evidence>
<feature type="active site" evidence="5">
    <location>
        <position position="361"/>
    </location>
</feature>
<evidence type="ECO:0000256" key="1">
    <source>
        <dbReference type="ARBA" id="ARBA00022603"/>
    </source>
</evidence>
<feature type="binding site" evidence="4">
    <location>
        <position position="239"/>
    </location>
    <ligand>
        <name>S-adenosyl-L-methionine</name>
        <dbReference type="ChEBI" id="CHEBI:59789"/>
    </ligand>
</feature>
<dbReference type="InterPro" id="IPR030391">
    <property type="entry name" value="MeTrfase_TrmA_CS"/>
</dbReference>
<keyword evidence="1 4" id="KW-0489">Methyltransferase</keyword>
<feature type="binding site" evidence="4">
    <location>
        <position position="286"/>
    </location>
    <ligand>
        <name>S-adenosyl-L-methionine</name>
        <dbReference type="ChEBI" id="CHEBI:59789"/>
    </ligand>
</feature>
<dbReference type="GO" id="GO:0070041">
    <property type="term" value="F:rRNA (uridine-C5-)-methyltransferase activity"/>
    <property type="evidence" value="ECO:0007669"/>
    <property type="project" value="TreeGrafter"/>
</dbReference>
<evidence type="ECO:0000313" key="7">
    <source>
        <dbReference type="Proteomes" id="UP000006056"/>
    </source>
</evidence>
<dbReference type="AlphaFoldDB" id="I3ZDL5"/>